<name>A0ABP8CES4_9ACTN</name>
<evidence type="ECO:0008006" key="3">
    <source>
        <dbReference type="Google" id="ProtNLM"/>
    </source>
</evidence>
<comment type="caution">
    <text evidence="1">The sequence shown here is derived from an EMBL/GenBank/DDBJ whole genome shotgun (WGS) entry which is preliminary data.</text>
</comment>
<organism evidence="1 2">
    <name type="scientific">Actinomadura meridiana</name>
    <dbReference type="NCBI Taxonomy" id="559626"/>
    <lineage>
        <taxon>Bacteria</taxon>
        <taxon>Bacillati</taxon>
        <taxon>Actinomycetota</taxon>
        <taxon>Actinomycetes</taxon>
        <taxon>Streptosporangiales</taxon>
        <taxon>Thermomonosporaceae</taxon>
        <taxon>Actinomadura</taxon>
    </lineage>
</organism>
<evidence type="ECO:0000313" key="1">
    <source>
        <dbReference type="EMBL" id="GAA4238324.1"/>
    </source>
</evidence>
<keyword evidence="2" id="KW-1185">Reference proteome</keyword>
<protein>
    <recommendedName>
        <fullName evidence="3">PIN domain-containing protein</fullName>
    </recommendedName>
</protein>
<dbReference type="RefSeq" id="WP_344901743.1">
    <property type="nucleotide sequence ID" value="NZ_BAABAS010000020.1"/>
</dbReference>
<proteinExistence type="predicted"/>
<reference evidence="2" key="1">
    <citation type="journal article" date="2019" name="Int. J. Syst. Evol. Microbiol.">
        <title>The Global Catalogue of Microorganisms (GCM) 10K type strain sequencing project: providing services to taxonomists for standard genome sequencing and annotation.</title>
        <authorList>
            <consortium name="The Broad Institute Genomics Platform"/>
            <consortium name="The Broad Institute Genome Sequencing Center for Infectious Disease"/>
            <person name="Wu L."/>
            <person name="Ma J."/>
        </authorList>
    </citation>
    <scope>NUCLEOTIDE SEQUENCE [LARGE SCALE GENOMIC DNA]</scope>
    <source>
        <strain evidence="2">JCM 17440</strain>
    </source>
</reference>
<evidence type="ECO:0000313" key="2">
    <source>
        <dbReference type="Proteomes" id="UP001501710"/>
    </source>
</evidence>
<dbReference type="EMBL" id="BAABAS010000020">
    <property type="protein sequence ID" value="GAA4238324.1"/>
    <property type="molecule type" value="Genomic_DNA"/>
</dbReference>
<dbReference type="Proteomes" id="UP001501710">
    <property type="component" value="Unassembled WGS sequence"/>
</dbReference>
<sequence length="204" mass="22549">MSHRPIIDAGPGLNFFSINKERLLFDTLGPLCAPEAVRDELLRKSKQDSRFRNAERVWSKLPERYMQVLSDDVTPELAATVARIGQLPMRERLRQSKDLGETMVIAHAVAAAEVGHDVIVLIDDGDGARAAGVEANRLRLRRASGKSAGTMSLINTLTVLEKAAGRTYVPDRGEMRAIYHRLRDLDDGLPPIEATNLLSPALWS</sequence>
<accession>A0ABP8CES4</accession>
<gene>
    <name evidence="1" type="ORF">GCM10022254_53800</name>
</gene>